<reference evidence="2 3" key="1">
    <citation type="submission" date="2017-03" db="EMBL/GenBank/DDBJ databases">
        <authorList>
            <person name="Afonso C.L."/>
            <person name="Miller P.J."/>
            <person name="Scott M.A."/>
            <person name="Spackman E."/>
            <person name="Goraichik I."/>
            <person name="Dimitrov K.M."/>
            <person name="Suarez D.L."/>
            <person name="Swayne D.E."/>
        </authorList>
    </citation>
    <scope>NUCLEOTIDE SEQUENCE [LARGE SCALE GENOMIC DNA]</scope>
    <source>
        <strain evidence="2 3">CECT 8397</strain>
    </source>
</reference>
<dbReference type="EMBL" id="FWFT01000002">
    <property type="protein sequence ID" value="SLN25984.1"/>
    <property type="molecule type" value="Genomic_DNA"/>
</dbReference>
<evidence type="ECO:0000313" key="1">
    <source>
        <dbReference type="EMBL" id="SLN25984.1"/>
    </source>
</evidence>
<evidence type="ECO:0000313" key="3">
    <source>
        <dbReference type="Proteomes" id="UP000193623"/>
    </source>
</evidence>
<dbReference type="AlphaFoldDB" id="A0A1Y5TI60"/>
<protein>
    <submittedName>
        <fullName evidence="2">Uncharacterized protein</fullName>
    </submittedName>
</protein>
<name>A0A1Y5TI60_9RHOB</name>
<keyword evidence="3" id="KW-1185">Reference proteome</keyword>
<accession>A0A1Y5TI60</accession>
<gene>
    <name evidence="1" type="ORF">PSJ8397_01029</name>
    <name evidence="2" type="ORF">PSJ8397_03399</name>
</gene>
<evidence type="ECO:0000313" key="2">
    <source>
        <dbReference type="EMBL" id="SLN64683.1"/>
    </source>
</evidence>
<organism evidence="2 3">
    <name type="scientific">Pseudooctadecabacter jejudonensis</name>
    <dbReference type="NCBI Taxonomy" id="1391910"/>
    <lineage>
        <taxon>Bacteria</taxon>
        <taxon>Pseudomonadati</taxon>
        <taxon>Pseudomonadota</taxon>
        <taxon>Alphaproteobacteria</taxon>
        <taxon>Rhodobacterales</taxon>
        <taxon>Paracoccaceae</taxon>
        <taxon>Pseudooctadecabacter</taxon>
    </lineage>
</organism>
<dbReference type="EMBL" id="FWFT01000012">
    <property type="protein sequence ID" value="SLN64683.1"/>
    <property type="molecule type" value="Genomic_DNA"/>
</dbReference>
<proteinExistence type="predicted"/>
<dbReference type="Proteomes" id="UP000193623">
    <property type="component" value="Unassembled WGS sequence"/>
</dbReference>
<sequence>MAGANTETNVDIRRSNVDAIAVLKVGGQIVDTQEIEFN</sequence>